<dbReference type="PANTHER" id="PTHR33085">
    <property type="entry name" value="OS12G0113100 PROTEIN-RELATED"/>
    <property type="match status" value="1"/>
</dbReference>
<evidence type="ECO:0000313" key="2">
    <source>
        <dbReference type="Proteomes" id="UP001054889"/>
    </source>
</evidence>
<dbReference type="EMBL" id="BQKI01000004">
    <property type="protein sequence ID" value="GJM93688.1"/>
    <property type="molecule type" value="Genomic_DNA"/>
</dbReference>
<dbReference type="Proteomes" id="UP001054889">
    <property type="component" value="Unassembled WGS sequence"/>
</dbReference>
<evidence type="ECO:0000313" key="1">
    <source>
        <dbReference type="EMBL" id="GJM93688.1"/>
    </source>
</evidence>
<accession>A0AAV5C6C2</accession>
<dbReference type="InterPro" id="IPR012871">
    <property type="entry name" value="DUF1668_ORYSA"/>
</dbReference>
<gene>
    <name evidence="1" type="primary">ga10270</name>
    <name evidence="1" type="ORF">PR202_ga10270</name>
</gene>
<dbReference type="PANTHER" id="PTHR33085:SF128">
    <property type="entry name" value="DUF1618 DOMAIN-CONTAINING PROTEIN"/>
    <property type="match status" value="1"/>
</dbReference>
<proteinExistence type="predicted"/>
<sequence>MSLKNWSVEHSIHQRNSTFTFDTERLEWTHLGEWLLPFKGRAYYDRELDAWVGLCLFEQGAGHLCCCDVPPAAGCLTMPAWKLGKDVFFDDDSDRHSGATLVYMGDSSFCIVERLVPRDFDSYPRSRALSITSFLLKYNKDGELVTAHSRAYASISYKIARQDLMPELDPVAFWM</sequence>
<dbReference type="AlphaFoldDB" id="A0AAV5C6C2"/>
<name>A0AAV5C6C2_ELECO</name>
<reference evidence="1" key="2">
    <citation type="submission" date="2021-12" db="EMBL/GenBank/DDBJ databases">
        <title>Resequencing data analysis of finger millet.</title>
        <authorList>
            <person name="Hatakeyama M."/>
            <person name="Aluri S."/>
            <person name="Balachadran M.T."/>
            <person name="Sivarajan S.R."/>
            <person name="Poveda L."/>
            <person name="Shimizu-Inatsugi R."/>
            <person name="Schlapbach R."/>
            <person name="Sreeman S.M."/>
            <person name="Shimizu K.K."/>
        </authorList>
    </citation>
    <scope>NUCLEOTIDE SEQUENCE</scope>
</reference>
<organism evidence="1 2">
    <name type="scientific">Eleusine coracana subsp. coracana</name>
    <dbReference type="NCBI Taxonomy" id="191504"/>
    <lineage>
        <taxon>Eukaryota</taxon>
        <taxon>Viridiplantae</taxon>
        <taxon>Streptophyta</taxon>
        <taxon>Embryophyta</taxon>
        <taxon>Tracheophyta</taxon>
        <taxon>Spermatophyta</taxon>
        <taxon>Magnoliopsida</taxon>
        <taxon>Liliopsida</taxon>
        <taxon>Poales</taxon>
        <taxon>Poaceae</taxon>
        <taxon>PACMAD clade</taxon>
        <taxon>Chloridoideae</taxon>
        <taxon>Cynodonteae</taxon>
        <taxon>Eleusininae</taxon>
        <taxon>Eleusine</taxon>
    </lineage>
</organism>
<protein>
    <submittedName>
        <fullName evidence="1">Uncharacterized protein</fullName>
    </submittedName>
</protein>
<comment type="caution">
    <text evidence="1">The sequence shown here is derived from an EMBL/GenBank/DDBJ whole genome shotgun (WGS) entry which is preliminary data.</text>
</comment>
<keyword evidence="2" id="KW-1185">Reference proteome</keyword>
<dbReference type="Pfam" id="PF07893">
    <property type="entry name" value="DUF1668"/>
    <property type="match status" value="1"/>
</dbReference>
<reference evidence="1" key="1">
    <citation type="journal article" date="2018" name="DNA Res.">
        <title>Multiple hybrid de novo genome assembly of finger millet, an orphan allotetraploid crop.</title>
        <authorList>
            <person name="Hatakeyama M."/>
            <person name="Aluri S."/>
            <person name="Balachadran M.T."/>
            <person name="Sivarajan S.R."/>
            <person name="Patrignani A."/>
            <person name="Gruter S."/>
            <person name="Poveda L."/>
            <person name="Shimizu-Inatsugi R."/>
            <person name="Baeten J."/>
            <person name="Francoijs K.J."/>
            <person name="Nataraja K.N."/>
            <person name="Reddy Y.A.N."/>
            <person name="Phadnis S."/>
            <person name="Ravikumar R.L."/>
            <person name="Schlapbach R."/>
            <person name="Sreeman S.M."/>
            <person name="Shimizu K.K."/>
        </authorList>
    </citation>
    <scope>NUCLEOTIDE SEQUENCE</scope>
</reference>